<dbReference type="EMBL" id="CM001220">
    <property type="protein sequence ID" value="KEH30331.1"/>
    <property type="molecule type" value="Genomic_DNA"/>
</dbReference>
<proteinExistence type="predicted"/>
<gene>
    <name evidence="1" type="ordered locus">MTR_4g067280</name>
</gene>
<evidence type="ECO:0000313" key="3">
    <source>
        <dbReference type="Proteomes" id="UP000002051"/>
    </source>
</evidence>
<reference evidence="1 3" key="1">
    <citation type="journal article" date="2011" name="Nature">
        <title>The Medicago genome provides insight into the evolution of rhizobial symbioses.</title>
        <authorList>
            <person name="Young N.D."/>
            <person name="Debelle F."/>
            <person name="Oldroyd G.E."/>
            <person name="Geurts R."/>
            <person name="Cannon S.B."/>
            <person name="Udvardi M.K."/>
            <person name="Benedito V.A."/>
            <person name="Mayer K.F."/>
            <person name="Gouzy J."/>
            <person name="Schoof H."/>
            <person name="Van de Peer Y."/>
            <person name="Proost S."/>
            <person name="Cook D.R."/>
            <person name="Meyers B.C."/>
            <person name="Spannagl M."/>
            <person name="Cheung F."/>
            <person name="De Mita S."/>
            <person name="Krishnakumar V."/>
            <person name="Gundlach H."/>
            <person name="Zhou S."/>
            <person name="Mudge J."/>
            <person name="Bharti A.K."/>
            <person name="Murray J.D."/>
            <person name="Naoumkina M.A."/>
            <person name="Rosen B."/>
            <person name="Silverstein K.A."/>
            <person name="Tang H."/>
            <person name="Rombauts S."/>
            <person name="Zhao P.X."/>
            <person name="Zhou P."/>
            <person name="Barbe V."/>
            <person name="Bardou P."/>
            <person name="Bechner M."/>
            <person name="Bellec A."/>
            <person name="Berger A."/>
            <person name="Berges H."/>
            <person name="Bidwell S."/>
            <person name="Bisseling T."/>
            <person name="Choisne N."/>
            <person name="Couloux A."/>
            <person name="Denny R."/>
            <person name="Deshpande S."/>
            <person name="Dai X."/>
            <person name="Doyle J.J."/>
            <person name="Dudez A.M."/>
            <person name="Farmer A.D."/>
            <person name="Fouteau S."/>
            <person name="Franken C."/>
            <person name="Gibelin C."/>
            <person name="Gish J."/>
            <person name="Goldstein S."/>
            <person name="Gonzalez A.J."/>
            <person name="Green P.J."/>
            <person name="Hallab A."/>
            <person name="Hartog M."/>
            <person name="Hua A."/>
            <person name="Humphray S.J."/>
            <person name="Jeong D.H."/>
            <person name="Jing Y."/>
            <person name="Jocker A."/>
            <person name="Kenton S.M."/>
            <person name="Kim D.J."/>
            <person name="Klee K."/>
            <person name="Lai H."/>
            <person name="Lang C."/>
            <person name="Lin S."/>
            <person name="Macmil S.L."/>
            <person name="Magdelenat G."/>
            <person name="Matthews L."/>
            <person name="McCorrison J."/>
            <person name="Monaghan E.L."/>
            <person name="Mun J.H."/>
            <person name="Najar F.Z."/>
            <person name="Nicholson C."/>
            <person name="Noirot C."/>
            <person name="O'Bleness M."/>
            <person name="Paule C.R."/>
            <person name="Poulain J."/>
            <person name="Prion F."/>
            <person name="Qin B."/>
            <person name="Qu C."/>
            <person name="Retzel E.F."/>
            <person name="Riddle C."/>
            <person name="Sallet E."/>
            <person name="Samain S."/>
            <person name="Samson N."/>
            <person name="Sanders I."/>
            <person name="Saurat O."/>
            <person name="Scarpelli C."/>
            <person name="Schiex T."/>
            <person name="Segurens B."/>
            <person name="Severin A.J."/>
            <person name="Sherrier D.J."/>
            <person name="Shi R."/>
            <person name="Sims S."/>
            <person name="Singer S.R."/>
            <person name="Sinharoy S."/>
            <person name="Sterck L."/>
            <person name="Viollet A."/>
            <person name="Wang B.B."/>
            <person name="Wang K."/>
            <person name="Wang M."/>
            <person name="Wang X."/>
            <person name="Warfsmann J."/>
            <person name="Weissenbach J."/>
            <person name="White D.D."/>
            <person name="White J.D."/>
            <person name="Wiley G.B."/>
            <person name="Wincker P."/>
            <person name="Xing Y."/>
            <person name="Yang L."/>
            <person name="Yao Z."/>
            <person name="Ying F."/>
            <person name="Zhai J."/>
            <person name="Zhou L."/>
            <person name="Zuber A."/>
            <person name="Denarie J."/>
            <person name="Dixon R.A."/>
            <person name="May G.D."/>
            <person name="Schwartz D.C."/>
            <person name="Rogers J."/>
            <person name="Quetier F."/>
            <person name="Town C.D."/>
            <person name="Roe B.A."/>
        </authorList>
    </citation>
    <scope>NUCLEOTIDE SEQUENCE [LARGE SCALE GENOMIC DNA]</scope>
    <source>
        <strain evidence="1">A17</strain>
        <strain evidence="2 3">cv. Jemalong A17</strain>
    </source>
</reference>
<dbReference type="EnsemblPlants" id="KEH30331">
    <property type="protein sequence ID" value="KEH30331"/>
    <property type="gene ID" value="MTR_4g067280"/>
</dbReference>
<accession>A0A072ULT0</accession>
<dbReference type="Proteomes" id="UP000002051">
    <property type="component" value="Chromosome 4"/>
</dbReference>
<evidence type="ECO:0000313" key="1">
    <source>
        <dbReference type="EMBL" id="KEH30331.1"/>
    </source>
</evidence>
<protein>
    <submittedName>
        <fullName evidence="1 2">Uncharacterized protein</fullName>
    </submittedName>
</protein>
<evidence type="ECO:0000313" key="2">
    <source>
        <dbReference type="EnsemblPlants" id="KEH30331"/>
    </source>
</evidence>
<organism evidence="1 3">
    <name type="scientific">Medicago truncatula</name>
    <name type="common">Barrel medic</name>
    <name type="synonym">Medicago tribuloides</name>
    <dbReference type="NCBI Taxonomy" id="3880"/>
    <lineage>
        <taxon>Eukaryota</taxon>
        <taxon>Viridiplantae</taxon>
        <taxon>Streptophyta</taxon>
        <taxon>Embryophyta</taxon>
        <taxon>Tracheophyta</taxon>
        <taxon>Spermatophyta</taxon>
        <taxon>Magnoliopsida</taxon>
        <taxon>eudicotyledons</taxon>
        <taxon>Gunneridae</taxon>
        <taxon>Pentapetalae</taxon>
        <taxon>rosids</taxon>
        <taxon>fabids</taxon>
        <taxon>Fabales</taxon>
        <taxon>Fabaceae</taxon>
        <taxon>Papilionoideae</taxon>
        <taxon>50 kb inversion clade</taxon>
        <taxon>NPAAA clade</taxon>
        <taxon>Hologalegina</taxon>
        <taxon>IRL clade</taxon>
        <taxon>Trifolieae</taxon>
        <taxon>Medicago</taxon>
    </lineage>
</organism>
<keyword evidence="3" id="KW-1185">Reference proteome</keyword>
<dbReference type="AlphaFoldDB" id="A0A072ULT0"/>
<reference evidence="1 3" key="2">
    <citation type="journal article" date="2014" name="BMC Genomics">
        <title>An improved genome release (version Mt4.0) for the model legume Medicago truncatula.</title>
        <authorList>
            <person name="Tang H."/>
            <person name="Krishnakumar V."/>
            <person name="Bidwell S."/>
            <person name="Rosen B."/>
            <person name="Chan A."/>
            <person name="Zhou S."/>
            <person name="Gentzbittel L."/>
            <person name="Childs K.L."/>
            <person name="Yandell M."/>
            <person name="Gundlach H."/>
            <person name="Mayer K.F."/>
            <person name="Schwartz D.C."/>
            <person name="Town C.D."/>
        </authorList>
    </citation>
    <scope>GENOME REANNOTATION</scope>
    <source>
        <strain evidence="1">A17</strain>
        <strain evidence="2 3">cv. Jemalong A17</strain>
    </source>
</reference>
<sequence length="74" mass="8398">MKYFDAFLSFCTQSSSNDTESRQILGKSGEIPNGVLANREERIFNFFDHSLEPKTVTASELLEMSSILYKSNNI</sequence>
<dbReference type="HOGENOM" id="CLU_2691484_0_0_1"/>
<reference evidence="2" key="3">
    <citation type="submission" date="2015-04" db="UniProtKB">
        <authorList>
            <consortium name="EnsemblPlants"/>
        </authorList>
    </citation>
    <scope>IDENTIFICATION</scope>
    <source>
        <strain evidence="2">cv. Jemalong A17</strain>
    </source>
</reference>
<name>A0A072ULT0_MEDTR</name>